<name>A0A854C564_9BACT</name>
<sequence>MGYYQDALNRMKLRYRAMIESPLTTLWEGWGIGSEGFGGGTYNHAWSGGPLTILSQYIAGIETLEPAFRMFRVAPHPAHLNFIRTLVPLSGGRRIVFEMDKSAHGGTMYLRVPGGTSAQVVLPAEFQRWSVNGEPKNERQLTLSAGEWHFEMSEK</sequence>
<dbReference type="EMBL" id="MNQR01000002">
    <property type="protein sequence ID" value="OKZ12910.1"/>
    <property type="molecule type" value="Genomic_DNA"/>
</dbReference>
<accession>A0A854C564</accession>
<dbReference type="AlphaFoldDB" id="A0A854C564"/>
<evidence type="ECO:0000313" key="2">
    <source>
        <dbReference type="EMBL" id="OKZ12910.1"/>
    </source>
</evidence>
<dbReference type="Proteomes" id="UP000186685">
    <property type="component" value="Unassembled WGS sequence"/>
</dbReference>
<proteinExistence type="predicted"/>
<evidence type="ECO:0000313" key="3">
    <source>
        <dbReference type="Proteomes" id="UP000186685"/>
    </source>
</evidence>
<dbReference type="SUPFAM" id="SSF48208">
    <property type="entry name" value="Six-hairpin glycosidases"/>
    <property type="match status" value="1"/>
</dbReference>
<dbReference type="Gene3D" id="1.50.10.10">
    <property type="match status" value="1"/>
</dbReference>
<reference evidence="2 3" key="1">
    <citation type="journal article" date="2016" name="Nat. Biotechnol.">
        <title>Measurement of bacterial replication rates in microbial communities.</title>
        <authorList>
            <person name="Brown C.T."/>
            <person name="Olm M.R."/>
            <person name="Thomas B.C."/>
            <person name="Banfield J.F."/>
        </authorList>
    </citation>
    <scope>NUCLEOTIDE SEQUENCE [LARGE SCALE GENOMIC DNA]</scope>
    <source>
        <strain evidence="2">45_130</strain>
    </source>
</reference>
<gene>
    <name evidence="2" type="ORF">BHV76_00240</name>
</gene>
<dbReference type="InterPro" id="IPR012341">
    <property type="entry name" value="6hp_glycosidase-like_sf"/>
</dbReference>
<dbReference type="PANTHER" id="PTHR34987:SF4">
    <property type="entry name" value="ALPHA-L-RHAMNOSIDASE C-TERMINAL DOMAIN-CONTAINING PROTEIN"/>
    <property type="match status" value="1"/>
</dbReference>
<dbReference type="Gene3D" id="2.60.420.10">
    <property type="entry name" value="Maltose phosphorylase, domain 3"/>
    <property type="match status" value="1"/>
</dbReference>
<dbReference type="InterPro" id="IPR035398">
    <property type="entry name" value="Bac_rhamnosid_C"/>
</dbReference>
<comment type="caution">
    <text evidence="2">The sequence shown here is derived from an EMBL/GenBank/DDBJ whole genome shotgun (WGS) entry which is preliminary data.</text>
</comment>
<organism evidence="2 3">
    <name type="scientific">Phocaeicola plebeius</name>
    <dbReference type="NCBI Taxonomy" id="310297"/>
    <lineage>
        <taxon>Bacteria</taxon>
        <taxon>Pseudomonadati</taxon>
        <taxon>Bacteroidota</taxon>
        <taxon>Bacteroidia</taxon>
        <taxon>Bacteroidales</taxon>
        <taxon>Bacteroidaceae</taxon>
        <taxon>Phocaeicola</taxon>
    </lineage>
</organism>
<feature type="domain" description="Alpha-L-rhamnosidase C-terminal" evidence="1">
    <location>
        <begin position="60"/>
        <end position="127"/>
    </location>
</feature>
<dbReference type="PANTHER" id="PTHR34987">
    <property type="entry name" value="C, PUTATIVE (AFU_ORTHOLOGUE AFUA_3G02880)-RELATED"/>
    <property type="match status" value="1"/>
</dbReference>
<dbReference type="GO" id="GO:0005975">
    <property type="term" value="P:carbohydrate metabolic process"/>
    <property type="evidence" value="ECO:0007669"/>
    <property type="project" value="InterPro"/>
</dbReference>
<dbReference type="InterPro" id="IPR008928">
    <property type="entry name" value="6-hairpin_glycosidase_sf"/>
</dbReference>
<evidence type="ECO:0000259" key="1">
    <source>
        <dbReference type="Pfam" id="PF17390"/>
    </source>
</evidence>
<dbReference type="Pfam" id="PF17390">
    <property type="entry name" value="Bac_rhamnosid_C"/>
    <property type="match status" value="1"/>
</dbReference>
<protein>
    <recommendedName>
        <fullName evidence="1">Alpha-L-rhamnosidase C-terminal domain-containing protein</fullName>
    </recommendedName>
</protein>